<dbReference type="Pfam" id="PF19809">
    <property type="entry name" value="DUF6292"/>
    <property type="match status" value="1"/>
</dbReference>
<dbReference type="InterPro" id="IPR046259">
    <property type="entry name" value="DUF6292"/>
</dbReference>
<proteinExistence type="predicted"/>
<dbReference type="Proteomes" id="UP000243799">
    <property type="component" value="Unassembled WGS sequence"/>
</dbReference>
<evidence type="ECO:0000313" key="3">
    <source>
        <dbReference type="Proteomes" id="UP000243799"/>
    </source>
</evidence>
<organism evidence="2 3">
    <name type="scientific">Amycolatopsis marina</name>
    <dbReference type="NCBI Taxonomy" id="490629"/>
    <lineage>
        <taxon>Bacteria</taxon>
        <taxon>Bacillati</taxon>
        <taxon>Actinomycetota</taxon>
        <taxon>Actinomycetes</taxon>
        <taxon>Pseudonocardiales</taxon>
        <taxon>Pseudonocardiaceae</taxon>
        <taxon>Amycolatopsis</taxon>
    </lineage>
</organism>
<dbReference type="EMBL" id="FOKG01000043">
    <property type="protein sequence ID" value="SFB64394.1"/>
    <property type="molecule type" value="Genomic_DNA"/>
</dbReference>
<dbReference type="STRING" id="490629.SAMN05216266_1437"/>
<protein>
    <recommendedName>
        <fullName evidence="1">DUF6292 domain-containing protein</fullName>
    </recommendedName>
</protein>
<feature type="domain" description="DUF6292" evidence="1">
    <location>
        <begin position="55"/>
        <end position="147"/>
    </location>
</feature>
<evidence type="ECO:0000313" key="2">
    <source>
        <dbReference type="EMBL" id="SFB64394.1"/>
    </source>
</evidence>
<name>A0A1I1CPD9_9PSEU</name>
<evidence type="ECO:0000259" key="1">
    <source>
        <dbReference type="Pfam" id="PF19809"/>
    </source>
</evidence>
<reference evidence="3" key="1">
    <citation type="submission" date="2016-10" db="EMBL/GenBank/DDBJ databases">
        <authorList>
            <person name="Varghese N."/>
            <person name="Submissions S."/>
        </authorList>
    </citation>
    <scope>NUCLEOTIDE SEQUENCE [LARGE SCALE GENOMIC DNA]</scope>
    <source>
        <strain evidence="3">CGMCC 4.3568</strain>
    </source>
</reference>
<accession>A0A1I1CPD9</accession>
<dbReference type="AlphaFoldDB" id="A0A1I1CPD9"/>
<gene>
    <name evidence="2" type="ORF">SAMN05216266_1437</name>
</gene>
<keyword evidence="3" id="KW-1185">Reference proteome</keyword>
<sequence>MCHVLLPLSFTCLSWSRRRWGHDRRVAERLGKTLTAMMNAPIDTGSSFVRGLRGYVTAVAAELGVGWESCALDLDTPVSAYIAMDWRLNRFPDRDAALLWDERHGWAVAVETHSGEDLIVLAYLGGGSADGLDSVVANPRVVTRFLSAVRAGDHSVGQPDPPALRPAGNHDELTARFTRFVEPVAA</sequence>